<keyword evidence="5" id="KW-1185">Reference proteome</keyword>
<dbReference type="InterPro" id="IPR055650">
    <property type="entry name" value="DUF7226"/>
</dbReference>
<dbReference type="REBASE" id="135113">
    <property type="entry name" value="Bpe128ORF8340P"/>
</dbReference>
<dbReference type="Proteomes" id="UP000054172">
    <property type="component" value="Unassembled WGS sequence"/>
</dbReference>
<dbReference type="AlphaFoldDB" id="A0A0Q4B638"/>
<evidence type="ECO:0000259" key="1">
    <source>
        <dbReference type="Pfam" id="PF22515"/>
    </source>
</evidence>
<dbReference type="Pfam" id="PF23871">
    <property type="entry name" value="DUF7226"/>
    <property type="match status" value="1"/>
</dbReference>
<feature type="domain" description="DUF7226" evidence="3">
    <location>
        <begin position="271"/>
        <end position="409"/>
    </location>
</feature>
<sequence>MFAKYGIAEQIAQNGFYSISAGQIKEFRKPRLMAKFDHAINRPSIFQDSDLAILPTSRGTYAISQFQAYHELETLKGDRQRIFIPDYLQSLSPEGLVSESIALNCAYSCGILNDFLEEEIIYPTVSGRMGSGDFSFTINGKDRTQNIYVQNAQIEIDGAYEGIESLALFEAKGSLSQDFIIRRLYYPFRTWRERVKKPIKLVFLTYSNGVFNLYLYRFDNPQNYNSILLEKQKNYVISTKISLSTIENLLKTVPVTIEPALPFPQANSMEKIINLIELLHNTPMEQGTITEKYGFDPRQTNYYADAGRYLGLVDRESGNHVKFKLSEIGQRVVEQEYTQRQLSIAGCMLEHKVFRDVLRFHLEHGKMPSIADIVKIMKDANLHNIEADTTYARRATTVSSWVNWILGLIDNGI</sequence>
<evidence type="ECO:0000259" key="3">
    <source>
        <dbReference type="Pfam" id="PF23871"/>
    </source>
</evidence>
<comment type="caution">
    <text evidence="4">The sequence shown here is derived from an EMBL/GenBank/DDBJ whole genome shotgun (WGS) entry which is preliminary data.</text>
</comment>
<dbReference type="InterPro" id="IPR054266">
    <property type="entry name" value="DUF6997"/>
</dbReference>
<evidence type="ECO:0000313" key="4">
    <source>
        <dbReference type="EMBL" id="KQM08268.1"/>
    </source>
</evidence>
<dbReference type="Pfam" id="PF22518">
    <property type="entry name" value="DUF6997"/>
    <property type="match status" value="1"/>
</dbReference>
<dbReference type="Pfam" id="PF22515">
    <property type="entry name" value="DUF6996"/>
    <property type="match status" value="1"/>
</dbReference>
<evidence type="ECO:0000259" key="2">
    <source>
        <dbReference type="Pfam" id="PF22518"/>
    </source>
</evidence>
<feature type="domain" description="DUF6997" evidence="2">
    <location>
        <begin position="65"/>
        <end position="236"/>
    </location>
</feature>
<organism evidence="4 5">
    <name type="scientific">Candidatus [Bacteroides] periocalifornicus</name>
    <dbReference type="NCBI Taxonomy" id="1702214"/>
    <lineage>
        <taxon>Bacteria</taxon>
        <taxon>Pseudomonadati</taxon>
        <taxon>Bacteroidota</taxon>
    </lineage>
</organism>
<gene>
    <name evidence="4" type="ORF">AL399_08335</name>
</gene>
<reference evidence="4" key="1">
    <citation type="submission" date="2015-08" db="EMBL/GenBank/DDBJ databases">
        <title>Candidatus Bacteriodes Periocalifornicus.</title>
        <authorList>
            <person name="McLean J.S."/>
            <person name="Kelley S."/>
        </authorList>
    </citation>
    <scope>NUCLEOTIDE SEQUENCE [LARGE SCALE GENOMIC DNA]</scope>
    <source>
        <strain evidence="4">12B</strain>
    </source>
</reference>
<dbReference type="InterPro" id="IPR054265">
    <property type="entry name" value="DUF6996"/>
</dbReference>
<accession>A0A0Q4B638</accession>
<proteinExistence type="predicted"/>
<evidence type="ECO:0000313" key="5">
    <source>
        <dbReference type="Proteomes" id="UP000054172"/>
    </source>
</evidence>
<dbReference type="EMBL" id="LIIK01000051">
    <property type="protein sequence ID" value="KQM08268.1"/>
    <property type="molecule type" value="Genomic_DNA"/>
</dbReference>
<dbReference type="STRING" id="1702214.AL399_08335"/>
<dbReference type="PATRIC" id="fig|1702214.3.peg.1763"/>
<name>A0A0Q4B638_9BACT</name>
<feature type="domain" description="DUF6996" evidence="1">
    <location>
        <begin position="2"/>
        <end position="63"/>
    </location>
</feature>
<protein>
    <submittedName>
        <fullName evidence="4">Uncharacterized protein</fullName>
    </submittedName>
</protein>